<evidence type="ECO:0000256" key="6">
    <source>
        <dbReference type="ARBA" id="ARBA00022989"/>
    </source>
</evidence>
<dbReference type="Pfam" id="PF13853">
    <property type="entry name" value="7tm_4"/>
    <property type="match status" value="1"/>
</dbReference>
<keyword evidence="7 13" id="KW-0297">G-protein coupled receptor</keyword>
<evidence type="ECO:0000256" key="11">
    <source>
        <dbReference type="ARBA" id="ARBA00023180"/>
    </source>
</evidence>
<name>A0A8J1LM28_XENLA</name>
<proteinExistence type="inferred from homology"/>
<keyword evidence="8 14" id="KW-0472">Membrane</keyword>
<evidence type="ECO:0000256" key="3">
    <source>
        <dbReference type="ARBA" id="ARBA00022606"/>
    </source>
</evidence>
<keyword evidence="6 14" id="KW-1133">Transmembrane helix</keyword>
<feature type="transmembrane region" description="Helical" evidence="14">
    <location>
        <begin position="359"/>
        <end position="378"/>
    </location>
</feature>
<dbReference type="GO" id="GO:0004930">
    <property type="term" value="F:G protein-coupled receptor activity"/>
    <property type="evidence" value="ECO:0007669"/>
    <property type="project" value="UniProtKB-KW"/>
</dbReference>
<evidence type="ECO:0000259" key="16">
    <source>
        <dbReference type="PROSITE" id="PS50262"/>
    </source>
</evidence>
<evidence type="ECO:0000256" key="1">
    <source>
        <dbReference type="ARBA" id="ARBA00004651"/>
    </source>
</evidence>
<dbReference type="AlphaFoldDB" id="A0A8J1LM28"/>
<feature type="transmembrane region" description="Helical" evidence="14">
    <location>
        <begin position="145"/>
        <end position="167"/>
    </location>
</feature>
<protein>
    <recommendedName>
        <fullName evidence="14">Olfactory receptor</fullName>
    </recommendedName>
</protein>
<dbReference type="SUPFAM" id="SSF81321">
    <property type="entry name" value="Family A G protein-coupled receptor-like"/>
    <property type="match status" value="1"/>
</dbReference>
<dbReference type="PROSITE" id="PS50262">
    <property type="entry name" value="G_PROTEIN_RECEP_F1_2"/>
    <property type="match status" value="1"/>
</dbReference>
<evidence type="ECO:0000256" key="2">
    <source>
        <dbReference type="ARBA" id="ARBA00022475"/>
    </source>
</evidence>
<dbReference type="GO" id="GO:0005549">
    <property type="term" value="F:odorant binding"/>
    <property type="evidence" value="ECO:0000318"/>
    <property type="project" value="GO_Central"/>
</dbReference>
<keyword evidence="5 14" id="KW-0552">Olfaction</keyword>
<keyword evidence="3 14" id="KW-0716">Sensory transduction</keyword>
<reference evidence="18" key="1">
    <citation type="submission" date="2025-08" db="UniProtKB">
        <authorList>
            <consortium name="RefSeq"/>
        </authorList>
    </citation>
    <scope>IDENTIFICATION</scope>
    <source>
        <strain evidence="18">J_2021</strain>
        <tissue evidence="18">Erythrocytes</tissue>
    </source>
</reference>
<dbReference type="PROSITE" id="PS00237">
    <property type="entry name" value="G_PROTEIN_RECEP_F1_1"/>
    <property type="match status" value="1"/>
</dbReference>
<dbReference type="InterPro" id="IPR017452">
    <property type="entry name" value="GPCR_Rhodpsn_7TM"/>
</dbReference>
<feature type="domain" description="G-protein coupled receptors family 1 profile" evidence="16">
    <location>
        <begin position="126"/>
        <end position="376"/>
    </location>
</feature>
<feature type="transmembrane region" description="Helical" evidence="14">
    <location>
        <begin position="110"/>
        <end position="133"/>
    </location>
</feature>
<dbReference type="KEGG" id="xla:121397637"/>
<accession>A0A8J1LM28</accession>
<keyword evidence="17" id="KW-1185">Reference proteome</keyword>
<dbReference type="PANTHER" id="PTHR24242">
    <property type="entry name" value="G-PROTEIN COUPLED RECEPTOR"/>
    <property type="match status" value="1"/>
</dbReference>
<dbReference type="InterPro" id="IPR000725">
    <property type="entry name" value="Olfact_rcpt"/>
</dbReference>
<comment type="subcellular location">
    <subcellularLocation>
        <location evidence="1 14">Cell membrane</location>
        <topology evidence="1 14">Multi-pass membrane protein</topology>
    </subcellularLocation>
</comment>
<dbReference type="GeneID" id="121397637"/>
<evidence type="ECO:0000256" key="10">
    <source>
        <dbReference type="ARBA" id="ARBA00023170"/>
    </source>
</evidence>
<evidence type="ECO:0000256" key="4">
    <source>
        <dbReference type="ARBA" id="ARBA00022692"/>
    </source>
</evidence>
<feature type="transmembrane region" description="Helical" evidence="14">
    <location>
        <begin position="226"/>
        <end position="249"/>
    </location>
</feature>
<dbReference type="PRINTS" id="PR00237">
    <property type="entry name" value="GPCRRHODOPSN"/>
</dbReference>
<evidence type="ECO:0000313" key="18">
    <source>
        <dbReference type="RefSeq" id="XP_041430628.1"/>
    </source>
</evidence>
<feature type="transmembrane region" description="Helical" evidence="14">
    <location>
        <begin position="187"/>
        <end position="206"/>
    </location>
</feature>
<dbReference type="FunFam" id="1.20.1070.10:FF:000010">
    <property type="entry name" value="Olfactory receptor"/>
    <property type="match status" value="1"/>
</dbReference>
<keyword evidence="11" id="KW-0325">Glycoprotein</keyword>
<dbReference type="InterPro" id="IPR000276">
    <property type="entry name" value="GPCR_Rhodpsn"/>
</dbReference>
<comment type="similarity">
    <text evidence="13">Belongs to the G-protein coupled receptor 1 family.</text>
</comment>
<feature type="region of interest" description="Disordered" evidence="15">
    <location>
        <begin position="1"/>
        <end position="22"/>
    </location>
</feature>
<evidence type="ECO:0000256" key="12">
    <source>
        <dbReference type="ARBA" id="ARBA00023224"/>
    </source>
</evidence>
<keyword evidence="2 14" id="KW-1003">Cell membrane</keyword>
<dbReference type="OrthoDB" id="10387370at2759"/>
<dbReference type="GO" id="GO:0004984">
    <property type="term" value="F:olfactory receptor activity"/>
    <property type="evidence" value="ECO:0000318"/>
    <property type="project" value="GO_Central"/>
</dbReference>
<evidence type="ECO:0000313" key="17">
    <source>
        <dbReference type="Proteomes" id="UP000186698"/>
    </source>
</evidence>
<feature type="transmembrane region" description="Helical" evidence="14">
    <location>
        <begin position="324"/>
        <end position="347"/>
    </location>
</feature>
<keyword evidence="4 13" id="KW-0812">Transmembrane</keyword>
<keyword evidence="10 13" id="KW-0675">Receptor</keyword>
<evidence type="ECO:0000256" key="13">
    <source>
        <dbReference type="RuleBase" id="RU000688"/>
    </source>
</evidence>
<dbReference type="RefSeq" id="XP_041430628.1">
    <property type="nucleotide sequence ID" value="XM_041574694.1"/>
</dbReference>
<evidence type="ECO:0000256" key="7">
    <source>
        <dbReference type="ARBA" id="ARBA00023040"/>
    </source>
</evidence>
<evidence type="ECO:0000256" key="15">
    <source>
        <dbReference type="SAM" id="MobiDB-lite"/>
    </source>
</evidence>
<evidence type="ECO:0000256" key="14">
    <source>
        <dbReference type="RuleBase" id="RU363047"/>
    </source>
</evidence>
<dbReference type="Proteomes" id="UP000186698">
    <property type="component" value="Chromosome 8S"/>
</dbReference>
<organism evidence="17 18">
    <name type="scientific">Xenopus laevis</name>
    <name type="common">African clawed frog</name>
    <dbReference type="NCBI Taxonomy" id="8355"/>
    <lineage>
        <taxon>Eukaryota</taxon>
        <taxon>Metazoa</taxon>
        <taxon>Chordata</taxon>
        <taxon>Craniata</taxon>
        <taxon>Vertebrata</taxon>
        <taxon>Euteleostomi</taxon>
        <taxon>Amphibia</taxon>
        <taxon>Batrachia</taxon>
        <taxon>Anura</taxon>
        <taxon>Pipoidea</taxon>
        <taxon>Pipidae</taxon>
        <taxon>Xenopodinae</taxon>
        <taxon>Xenopus</taxon>
        <taxon>Xenopus</taxon>
    </lineage>
</organism>
<keyword evidence="12 13" id="KW-0807">Transducer</keyword>
<dbReference type="InterPro" id="IPR050939">
    <property type="entry name" value="Olfactory_GPCR1"/>
</dbReference>
<dbReference type="PANTHER" id="PTHR24242:SF390">
    <property type="entry name" value="OLFACTORY RECEPTOR"/>
    <property type="match status" value="1"/>
</dbReference>
<dbReference type="GO" id="GO:0005886">
    <property type="term" value="C:plasma membrane"/>
    <property type="evidence" value="ECO:0007669"/>
    <property type="project" value="UniProtKB-SubCell"/>
</dbReference>
<dbReference type="Gene3D" id="1.20.1070.10">
    <property type="entry name" value="Rhodopsin 7-helix transmembrane proteins"/>
    <property type="match status" value="1"/>
</dbReference>
<evidence type="ECO:0000256" key="9">
    <source>
        <dbReference type="ARBA" id="ARBA00023157"/>
    </source>
</evidence>
<feature type="transmembrane region" description="Helical" evidence="14">
    <location>
        <begin position="288"/>
        <end position="312"/>
    </location>
</feature>
<keyword evidence="9" id="KW-1015">Disulfide bond</keyword>
<evidence type="ECO:0000256" key="5">
    <source>
        <dbReference type="ARBA" id="ARBA00022725"/>
    </source>
</evidence>
<sequence length="396" mass="44087">MQGFHNLTRRLDTSQQSPSPVVAPPVAVPVGSPVVMGNVHKSHEPKISFPEKFNGDRSKFFVFQEACKLYLSFFPQSFPTGEEKVMGGKNQTFIQQILLLGFQVPNSFRIPVFLLVIVLYSVTLTANVTIVSLVSSNSSLHHPMFFFLSHLSLCDIILMTTDIVPVMLHGILEGGVTMGTSACITQLLFHGSALTSECLILAVMSYDRYLAICNPLHYVTIMCINLQLYLVSFCWFLSFTISIVPVIFISKLDLCASHTINHFFCDFAPLLQLSCSDTSLVELVDTVLAVPLSLFPVLFIIITYICIFNAILRIPTTTGRHKTFSTCSSHLTIVTMFFGTLIAVYVVPSNENSLVSKKIISLLYTVATPLLNPLIYSLQNKKIRTAFQKYLQCMVL</sequence>
<evidence type="ECO:0000256" key="8">
    <source>
        <dbReference type="ARBA" id="ARBA00023136"/>
    </source>
</evidence>
<dbReference type="PRINTS" id="PR00245">
    <property type="entry name" value="OLFACTORYR"/>
</dbReference>
<gene>
    <name evidence="18" type="primary">LOC121397637</name>
</gene>